<evidence type="ECO:0000259" key="4">
    <source>
        <dbReference type="Pfam" id="PF26140"/>
    </source>
</evidence>
<dbReference type="PANTHER" id="PTHR13500:SF0">
    <property type="entry name" value="NUCLEOLAR PRE-RIBOSOMAL-ASSOCIATED PROTEIN 1"/>
    <property type="match status" value="1"/>
</dbReference>
<dbReference type="GO" id="GO:0000463">
    <property type="term" value="P:maturation of LSU-rRNA from tricistronic rRNA transcript (SSU-rRNA, 5.8S rRNA, LSU-rRNA)"/>
    <property type="evidence" value="ECO:0007669"/>
    <property type="project" value="TreeGrafter"/>
</dbReference>
<dbReference type="Pfam" id="PF11707">
    <property type="entry name" value="Npa1"/>
    <property type="match status" value="1"/>
</dbReference>
<reference evidence="6 8" key="2">
    <citation type="submission" date="2023-09" db="EMBL/GenBank/DDBJ databases">
        <title>Complete-Gapless Cercospora beticola genome.</title>
        <authorList>
            <person name="Wyatt N.A."/>
            <person name="Spanner R.E."/>
            <person name="Bolton M.D."/>
        </authorList>
    </citation>
    <scope>NUCLEOTIDE SEQUENCE [LARGE SCALE GENOMIC DNA]</scope>
    <source>
        <strain evidence="6">Cb09-40</strain>
    </source>
</reference>
<dbReference type="EMBL" id="CP134188">
    <property type="protein sequence ID" value="WPB02653.1"/>
    <property type="molecule type" value="Genomic_DNA"/>
</dbReference>
<dbReference type="InterPro" id="IPR016024">
    <property type="entry name" value="ARM-type_fold"/>
</dbReference>
<dbReference type="GO" id="GO:0005730">
    <property type="term" value="C:nucleolus"/>
    <property type="evidence" value="ECO:0007669"/>
    <property type="project" value="TreeGrafter"/>
</dbReference>
<feature type="domain" description="URB1 central HEAT repeat" evidence="4">
    <location>
        <begin position="631"/>
        <end position="798"/>
    </location>
</feature>
<dbReference type="AlphaFoldDB" id="A0A2G5H7T7"/>
<dbReference type="SUPFAM" id="SSF48371">
    <property type="entry name" value="ARM repeat"/>
    <property type="match status" value="1"/>
</dbReference>
<name>A0A2G5H7T7_CERBT</name>
<keyword evidence="8" id="KW-1185">Reference proteome</keyword>
<evidence type="ECO:0000313" key="8">
    <source>
        <dbReference type="Proteomes" id="UP001302367"/>
    </source>
</evidence>
<evidence type="ECO:0000259" key="3">
    <source>
        <dbReference type="Pfam" id="PF16201"/>
    </source>
</evidence>
<evidence type="ECO:0000313" key="5">
    <source>
        <dbReference type="EMBL" id="PIA88601.1"/>
    </source>
</evidence>
<evidence type="ECO:0000313" key="7">
    <source>
        <dbReference type="Proteomes" id="UP000230605"/>
    </source>
</evidence>
<feature type="compositionally biased region" description="Basic and acidic residues" evidence="1">
    <location>
        <begin position="1"/>
        <end position="22"/>
    </location>
</feature>
<dbReference type="PANTHER" id="PTHR13500">
    <property type="entry name" value="NUCLEOLAR PRERIBOSOMAL-ASSOCIATED PROTEIN 1"/>
    <property type="match status" value="1"/>
</dbReference>
<dbReference type="Proteomes" id="UP000230605">
    <property type="component" value="Chromosome 5"/>
</dbReference>
<dbReference type="Pfam" id="PF26140">
    <property type="entry name" value="HEAT_URB1"/>
    <property type="match status" value="1"/>
</dbReference>
<dbReference type="OrthoDB" id="72892at2759"/>
<dbReference type="InterPro" id="IPR032436">
    <property type="entry name" value="URB1_C"/>
</dbReference>
<dbReference type="InterPro" id="IPR059018">
    <property type="entry name" value="HEAT_URB1"/>
</dbReference>
<dbReference type="Proteomes" id="UP001302367">
    <property type="component" value="Chromosome 5"/>
</dbReference>
<accession>A0A2G5H7T7</accession>
<gene>
    <name evidence="5" type="ORF">CB0940_06744</name>
    <name evidence="6" type="ORF">RHO25_007289</name>
</gene>
<evidence type="ECO:0000259" key="2">
    <source>
        <dbReference type="Pfam" id="PF11707"/>
    </source>
</evidence>
<evidence type="ECO:0000313" key="6">
    <source>
        <dbReference type="EMBL" id="WPB02653.1"/>
    </source>
</evidence>
<protein>
    <submittedName>
        <fullName evidence="5">Hypotheticalsprotein</fullName>
    </submittedName>
</protein>
<dbReference type="EMBL" id="LKMD01000108">
    <property type="protein sequence ID" value="PIA88601.1"/>
    <property type="molecule type" value="Genomic_DNA"/>
</dbReference>
<feature type="region of interest" description="Disordered" evidence="1">
    <location>
        <begin position="1"/>
        <end position="24"/>
    </location>
</feature>
<dbReference type="InterPro" id="IPR039844">
    <property type="entry name" value="URB1"/>
</dbReference>
<feature type="domain" description="URB1 C-terminal" evidence="3">
    <location>
        <begin position="872"/>
        <end position="1087"/>
    </location>
</feature>
<dbReference type="GO" id="GO:0000466">
    <property type="term" value="P:maturation of 5.8S rRNA from tricistronic rRNA transcript (SSU-rRNA, 5.8S rRNA, LSU-rRNA)"/>
    <property type="evidence" value="ECO:0007669"/>
    <property type="project" value="TreeGrafter"/>
</dbReference>
<proteinExistence type="predicted"/>
<reference evidence="5 7" key="1">
    <citation type="submission" date="2015-10" db="EMBL/GenBank/DDBJ databases">
        <title>The cercosporin biosynthetic gene cluster was horizontally transferred to several fungal lineages and shown to be expanded in Cercospora beticola based on microsynteny with recipient genomes.</title>
        <authorList>
            <person name="De Jonge R."/>
            <person name="Ebert M.K."/>
            <person name="Suttle J.C."/>
            <person name="Jurick Ii W.M."/>
            <person name="Secor G.A."/>
            <person name="Thomma B.P."/>
            <person name="Van De Peer Y."/>
            <person name="Bolton M.D."/>
        </authorList>
    </citation>
    <scope>NUCLEOTIDE SEQUENCE [LARGE SCALE GENOMIC DNA]</scope>
    <source>
        <strain evidence="5 7">09-40</strain>
    </source>
</reference>
<feature type="domain" description="URB1 N-terminal" evidence="2">
    <location>
        <begin position="101"/>
        <end position="440"/>
    </location>
</feature>
<evidence type="ECO:0000256" key="1">
    <source>
        <dbReference type="SAM" id="MobiDB-lite"/>
    </source>
</evidence>
<organism evidence="5 7">
    <name type="scientific">Cercospora beticola</name>
    <name type="common">Sugarbeet leaf spot fungus</name>
    <dbReference type="NCBI Taxonomy" id="122368"/>
    <lineage>
        <taxon>Eukaryota</taxon>
        <taxon>Fungi</taxon>
        <taxon>Dikarya</taxon>
        <taxon>Ascomycota</taxon>
        <taxon>Pezizomycotina</taxon>
        <taxon>Dothideomycetes</taxon>
        <taxon>Dothideomycetidae</taxon>
        <taxon>Mycosphaerellales</taxon>
        <taxon>Mycosphaerellaceae</taxon>
        <taxon>Cercospora</taxon>
    </lineage>
</organism>
<dbReference type="Pfam" id="PF16201">
    <property type="entry name" value="NopRA1"/>
    <property type="match status" value="1"/>
</dbReference>
<sequence>MSKRDRQEDGGDRPPKRARSEHQPAQVFEVTYARDLQRYLVFRQDGEQQQLLNGIASFKAFLESILYHKEEDNRGRQISILREYLDTQKPSDPKDTEHPFLAQLWQAWSFANQNNKDHLASTVCAVLSLLLKTLSGILDLREYGLLLCRTVLQHQHLRLIKRCLDGPKHKDFIISPSLRLLIEVTSFDGGVLAREVYKRREQTFDTSTIRRNLGLVKFDVSEEDARKRPSIRILTVRYLLVLFKHLHEGGKIDILNSKPLCSALFQFVQADPTDLVIELLSTVEQNILKDENVPRTSKAAMLTSQNLEKVTSVATRSLEEHAAADRAFDWLKAVCSKEAYGVLRKAGWYPAGTTEPRSKQSEDNIDLGLDSLEFYDDGEPINVRNSILLSYIATLRAHADERERELLLTCFRSAPELVAAYFYNSKLQLDPKLSNTWIGYASLMSEVVRLDVPHIVGEEGEAPLVPPQTKIMIENILPQPLTLQVLNRCLSQNEELIAFFAVRILIAALQKLEAVLVQLRKHSKSQLWEQASERLVQRFVERAPKLKDVFSVFRKMSDNHSHALQRESITRLMRLYYEVIPVQALEDPVDISNALTESLLHSEEPDVNTNDETGGLRALELEHLLTVARHSTGMRWFHKQGGLKYTPVVTLLRIHRREVTNSQIRLLLESVLTENGILNAIDDVQQSSPFDALVASVTALSDDSTAWDFIDDCIGRATRKPVKYVDDLEALDTSDATLPSILAAVVLEQASFVTAKDSEQGKAEAQWIVQFLSLLQLTSDGNAKLAEVSKRCMKVLAKLAKPDKAHASQALQTLKGALPMETSTANAEEAIENPQAPALAFDPPPAERENHTELFRWAQKDMDLAIEDGDISALILCLCSRHNDVRRQALTQLNKVKLQLRPSSIDPETIADDHTHISLLIGELTETFELHYLPFDKPLPYLAGTFASRALSIQTHPSHYLYAKLNHFLIRGAKWDVKRLPRYWIEKTFLAEPDDDDAYWKEVQWVLDWLVDGIRTSADLEILRKGDQKKDATKKPEVMEMVLALWGSTGAKRNRLVRERIAELVYRISCVDDGSDVLITRSGGLSWLKMAKKEDGNDMIEALKERIGEMCDGERIQNWKGLKMVEA</sequence>
<dbReference type="InterPro" id="IPR021714">
    <property type="entry name" value="URB1_N"/>
</dbReference>